<dbReference type="CDD" id="cd00303">
    <property type="entry name" value="retropepsin_like"/>
    <property type="match status" value="1"/>
</dbReference>
<evidence type="ECO:0000313" key="1">
    <source>
        <dbReference type="EMBL" id="KAK4580578.1"/>
    </source>
</evidence>
<keyword evidence="2" id="KW-1185">Reference proteome</keyword>
<evidence type="ECO:0000313" key="2">
    <source>
        <dbReference type="Proteomes" id="UP001324115"/>
    </source>
</evidence>
<dbReference type="PROSITE" id="PS00141">
    <property type="entry name" value="ASP_PROTEASE"/>
    <property type="match status" value="1"/>
</dbReference>
<dbReference type="Proteomes" id="UP001324115">
    <property type="component" value="Unassembled WGS sequence"/>
</dbReference>
<dbReference type="EMBL" id="JAXUIC010000007">
    <property type="protein sequence ID" value="KAK4580578.1"/>
    <property type="molecule type" value="Genomic_DNA"/>
</dbReference>
<dbReference type="InterPro" id="IPR021109">
    <property type="entry name" value="Peptidase_aspartic_dom_sf"/>
</dbReference>
<dbReference type="Gene3D" id="2.40.70.10">
    <property type="entry name" value="Acid Proteases"/>
    <property type="match status" value="1"/>
</dbReference>
<gene>
    <name evidence="1" type="ORF">RGQ29_024284</name>
</gene>
<dbReference type="GO" id="GO:0004190">
    <property type="term" value="F:aspartic-type endopeptidase activity"/>
    <property type="evidence" value="ECO:0007669"/>
    <property type="project" value="InterPro"/>
</dbReference>
<protein>
    <submittedName>
        <fullName evidence="1">Uncharacterized protein</fullName>
    </submittedName>
</protein>
<organism evidence="1 2">
    <name type="scientific">Quercus rubra</name>
    <name type="common">Northern red oak</name>
    <name type="synonym">Quercus borealis</name>
    <dbReference type="NCBI Taxonomy" id="3512"/>
    <lineage>
        <taxon>Eukaryota</taxon>
        <taxon>Viridiplantae</taxon>
        <taxon>Streptophyta</taxon>
        <taxon>Embryophyta</taxon>
        <taxon>Tracheophyta</taxon>
        <taxon>Spermatophyta</taxon>
        <taxon>Magnoliopsida</taxon>
        <taxon>eudicotyledons</taxon>
        <taxon>Gunneridae</taxon>
        <taxon>Pentapetalae</taxon>
        <taxon>rosids</taxon>
        <taxon>fabids</taxon>
        <taxon>Fagales</taxon>
        <taxon>Fagaceae</taxon>
        <taxon>Quercus</taxon>
    </lineage>
</organism>
<sequence>MNGNGVEAMLDTGATHNFFDESMVQQLGLKVSKCPNKIKAVNSEAKPVLGIAFGVRFKVGERTGKVNFLIMKLDDFDVIMGDVFSVAAKATLLPFISVMLIFDGNHLYAH</sequence>
<reference evidence="1 2" key="1">
    <citation type="journal article" date="2023" name="G3 (Bethesda)">
        <title>A haplotype-resolved chromosome-scale genome for Quercus rubra L. provides insights into the genetics of adaptive traits for red oak species.</title>
        <authorList>
            <person name="Kapoor B."/>
            <person name="Jenkins J."/>
            <person name="Schmutz J."/>
            <person name="Zhebentyayeva T."/>
            <person name="Kuelheim C."/>
            <person name="Coggeshall M."/>
            <person name="Heim C."/>
            <person name="Lasky J.R."/>
            <person name="Leites L."/>
            <person name="Islam-Faridi N."/>
            <person name="Romero-Severson J."/>
            <person name="DeLeo V.L."/>
            <person name="Lucas S.M."/>
            <person name="Lazic D."/>
            <person name="Gailing O."/>
            <person name="Carlson J."/>
            <person name="Staton M."/>
        </authorList>
    </citation>
    <scope>NUCLEOTIDE SEQUENCE [LARGE SCALE GENOMIC DNA]</scope>
    <source>
        <strain evidence="1">Pseudo-F2</strain>
    </source>
</reference>
<dbReference type="Pfam" id="PF13650">
    <property type="entry name" value="Asp_protease_2"/>
    <property type="match status" value="1"/>
</dbReference>
<accession>A0AAN7EV59</accession>
<dbReference type="InterPro" id="IPR001969">
    <property type="entry name" value="Aspartic_peptidase_AS"/>
</dbReference>
<dbReference type="AlphaFoldDB" id="A0AAN7EV59"/>
<comment type="caution">
    <text evidence="1">The sequence shown here is derived from an EMBL/GenBank/DDBJ whole genome shotgun (WGS) entry which is preliminary data.</text>
</comment>
<proteinExistence type="predicted"/>
<dbReference type="GO" id="GO:0006508">
    <property type="term" value="P:proteolysis"/>
    <property type="evidence" value="ECO:0007669"/>
    <property type="project" value="InterPro"/>
</dbReference>
<dbReference type="SUPFAM" id="SSF50630">
    <property type="entry name" value="Acid proteases"/>
    <property type="match status" value="1"/>
</dbReference>
<name>A0AAN7EV59_QUERU</name>